<reference evidence="1" key="1">
    <citation type="journal article" date="2015" name="Nature">
        <title>Complex archaea that bridge the gap between prokaryotes and eukaryotes.</title>
        <authorList>
            <person name="Spang A."/>
            <person name="Saw J.H."/>
            <person name="Jorgensen S.L."/>
            <person name="Zaremba-Niedzwiedzka K."/>
            <person name="Martijn J."/>
            <person name="Lind A.E."/>
            <person name="van Eijk R."/>
            <person name="Schleper C."/>
            <person name="Guy L."/>
            <person name="Ettema T.J."/>
        </authorList>
    </citation>
    <scope>NUCLEOTIDE SEQUENCE</scope>
</reference>
<dbReference type="AlphaFoldDB" id="A0A0F9MHG6"/>
<evidence type="ECO:0000313" key="1">
    <source>
        <dbReference type="EMBL" id="KKM68567.1"/>
    </source>
</evidence>
<sequence>MVKGIGITKEGSYTGMMNMINKKLKSFQKLRPSLDFYQVQAQGYGSYGGRGGPVGYIPYYQIGNQHMEHLALRSDIFMTTINALRNKIFRRGFKIEETVDNPDESQLKKLKEIMRRINDNNQSLKDVSRMYEQDENIYDDGYLIAINDYIFGRDGEIMDADTKEIIRASPTVMAIIADSEGRLGYTQEGKKVFVSITERGRLLTEEEANTKGMKDAQGLKLQPAFYRGITYYGNQSRDIFYVPGEVLHLSRHNPTSINGRSLMHSIWMKMVTLIEQDRYLLLNYQKGRPPRGILAISTTNFASAQAAWEAAKVEARKDPHSINPMLIENKDGKGGKAIEWIELMKPLGDMQFIETRNEMRRSIGATYGVMPLFSGDLSESGGLNNEGLQITVTNQAAEEGQKFYNEKVLPWILERFEIFDYKLELEEPEEKDEVIDAKIKGIKIDNAVKMTQMGFDVSYNAQDDEFTFSEEATTPSEQQGVFGGSKETKLNDPKLEKEFLTILSTHQERNLEKDAYDMIMNDASELEKEGIEIDIKKQEKGLEEFITRNIFGRKFEGLSVAKSNRIKEILLKGILAKDSLTEITNKIKKAGVDEDQAELIARTESAMLKNATREFNFTRATGSEDFVYKWIGPSDNRTSDISKEIKKKSSKGLKLETLKNLVRKTSESFGFKPDRDWFSHPNQRHTFTRVI</sequence>
<gene>
    <name evidence="1" type="ORF">LCGC14_1459570</name>
</gene>
<name>A0A0F9MHG6_9ZZZZ</name>
<dbReference type="EMBL" id="LAZR01010144">
    <property type="protein sequence ID" value="KKM68567.1"/>
    <property type="molecule type" value="Genomic_DNA"/>
</dbReference>
<evidence type="ECO:0008006" key="2">
    <source>
        <dbReference type="Google" id="ProtNLM"/>
    </source>
</evidence>
<protein>
    <recommendedName>
        <fullName evidence="2">Portal protein</fullName>
    </recommendedName>
</protein>
<proteinExistence type="predicted"/>
<accession>A0A0F9MHG6</accession>
<organism evidence="1">
    <name type="scientific">marine sediment metagenome</name>
    <dbReference type="NCBI Taxonomy" id="412755"/>
    <lineage>
        <taxon>unclassified sequences</taxon>
        <taxon>metagenomes</taxon>
        <taxon>ecological metagenomes</taxon>
    </lineage>
</organism>
<comment type="caution">
    <text evidence="1">The sequence shown here is derived from an EMBL/GenBank/DDBJ whole genome shotgun (WGS) entry which is preliminary data.</text>
</comment>